<comment type="caution">
    <text evidence="3">The sequence shown here is derived from an EMBL/GenBank/DDBJ whole genome shotgun (WGS) entry which is preliminary data.</text>
</comment>
<dbReference type="InterPro" id="IPR036178">
    <property type="entry name" value="Formintransfe-cycloase-like_sf"/>
</dbReference>
<accession>A0A7J9SH73</accession>
<name>A0A7J9SH73_9EURY</name>
<dbReference type="AlphaFoldDB" id="A0A7J9SH73"/>
<keyword evidence="3" id="KW-0378">Hydrolase</keyword>
<evidence type="ECO:0000259" key="2">
    <source>
        <dbReference type="Pfam" id="PF04961"/>
    </source>
</evidence>
<evidence type="ECO:0000256" key="1">
    <source>
        <dbReference type="SAM" id="MobiDB-lite"/>
    </source>
</evidence>
<dbReference type="GO" id="GO:0016787">
    <property type="term" value="F:hydrolase activity"/>
    <property type="evidence" value="ECO:0007669"/>
    <property type="project" value="UniProtKB-KW"/>
</dbReference>
<protein>
    <submittedName>
        <fullName evidence="3">Cyclodeaminase/cyclohydrolase family protein</fullName>
    </submittedName>
</protein>
<dbReference type="SUPFAM" id="SSF101262">
    <property type="entry name" value="Methenyltetrahydrofolate cyclohydrolase-like"/>
    <property type="match status" value="1"/>
</dbReference>
<organism evidence="3 4">
    <name type="scientific">Halobellus ruber</name>
    <dbReference type="NCBI Taxonomy" id="2761102"/>
    <lineage>
        <taxon>Archaea</taxon>
        <taxon>Methanobacteriati</taxon>
        <taxon>Methanobacteriota</taxon>
        <taxon>Stenosarchaea group</taxon>
        <taxon>Halobacteria</taxon>
        <taxon>Halobacteriales</taxon>
        <taxon>Haloferacaceae</taxon>
        <taxon>Halobellus</taxon>
    </lineage>
</organism>
<dbReference type="EMBL" id="JACKXD010000002">
    <property type="protein sequence ID" value="MBB6646315.1"/>
    <property type="molecule type" value="Genomic_DNA"/>
</dbReference>
<keyword evidence="4" id="KW-1185">Reference proteome</keyword>
<dbReference type="Proteomes" id="UP000546257">
    <property type="component" value="Unassembled WGS sequence"/>
</dbReference>
<evidence type="ECO:0000313" key="4">
    <source>
        <dbReference type="Proteomes" id="UP000546257"/>
    </source>
</evidence>
<dbReference type="RefSeq" id="WP_185192662.1">
    <property type="nucleotide sequence ID" value="NZ_JACKXD010000002.1"/>
</dbReference>
<gene>
    <name evidence="3" type="ORF">H5V44_08430</name>
</gene>
<dbReference type="Pfam" id="PF04961">
    <property type="entry name" value="FTCD_C"/>
    <property type="match status" value="1"/>
</dbReference>
<reference evidence="3 4" key="1">
    <citation type="submission" date="2020-08" db="EMBL/GenBank/DDBJ databases">
        <authorList>
            <person name="Seo M.-J."/>
        </authorList>
    </citation>
    <scope>NUCLEOTIDE SEQUENCE [LARGE SCALE GENOMIC DNA]</scope>
    <source>
        <strain evidence="3 4">MBLA0160</strain>
    </source>
</reference>
<proteinExistence type="predicted"/>
<evidence type="ECO:0000313" key="3">
    <source>
        <dbReference type="EMBL" id="MBB6646315.1"/>
    </source>
</evidence>
<feature type="domain" description="Cyclodeaminase/cyclohydrolase" evidence="2">
    <location>
        <begin position="8"/>
        <end position="182"/>
    </location>
</feature>
<sequence>MTYDDTPIGKFLDAVASERVVPAGGTAAAITGATGAALCEMVCVHTTAAADGPSAGGESEAGPGETSLSGLRTGLRRRRKKLLALGGQDAAVVEEVFGDGEAPSTRLRRRAAGIPLAVAEAAVAVLTDAETAHRRGTPGVAADAKTGAYLADAAVRASVETVRINAAALPNRPFASDLEGRAATVEESADPVRRRLLGGN</sequence>
<feature type="region of interest" description="Disordered" evidence="1">
    <location>
        <begin position="51"/>
        <end position="72"/>
    </location>
</feature>
<dbReference type="Gene3D" id="1.20.120.680">
    <property type="entry name" value="Formiminotetrahydrofolate cyclodeaminase monomer, up-and-down helical bundle"/>
    <property type="match status" value="1"/>
</dbReference>
<dbReference type="InterPro" id="IPR007044">
    <property type="entry name" value="Cyclodeamin/CycHdrlase"/>
</dbReference>